<feature type="domain" description="Exoribonuclease phosphorolytic" evidence="6">
    <location>
        <begin position="194"/>
        <end position="257"/>
    </location>
</feature>
<reference evidence="7 8" key="1">
    <citation type="submission" date="2017-04" db="EMBL/GenBank/DDBJ databases">
        <title>Novel microbial lineages endemic to geothermal iron-oxide mats fill important gaps in the evolutionary history of Archaea.</title>
        <authorList>
            <person name="Jay Z.J."/>
            <person name="Beam J.P."/>
            <person name="Dlakic M."/>
            <person name="Rusch D.B."/>
            <person name="Kozubal M.A."/>
            <person name="Inskeep W.P."/>
        </authorList>
    </citation>
    <scope>NUCLEOTIDE SEQUENCE [LARGE SCALE GENOMIC DNA]</scope>
    <source>
        <strain evidence="7">OSP_D</strain>
    </source>
</reference>
<keyword evidence="3 4" id="KW-0271">Exosome</keyword>
<evidence type="ECO:0000313" key="7">
    <source>
        <dbReference type="EMBL" id="PSN92340.1"/>
    </source>
</evidence>
<feature type="domain" description="Exoribonuclease phosphorolytic" evidence="5">
    <location>
        <begin position="35"/>
        <end position="170"/>
    </location>
</feature>
<evidence type="ECO:0000259" key="5">
    <source>
        <dbReference type="Pfam" id="PF01138"/>
    </source>
</evidence>
<comment type="subcellular location">
    <subcellularLocation>
        <location evidence="1 4">Cytoplasm</location>
    </subcellularLocation>
</comment>
<dbReference type="SUPFAM" id="SSF55666">
    <property type="entry name" value="Ribonuclease PH domain 2-like"/>
    <property type="match status" value="1"/>
</dbReference>
<evidence type="ECO:0000313" key="8">
    <source>
        <dbReference type="Proteomes" id="UP000240322"/>
    </source>
</evidence>
<evidence type="ECO:0000256" key="4">
    <source>
        <dbReference type="HAMAP-Rule" id="MF_00622"/>
    </source>
</evidence>
<dbReference type="InterPro" id="IPR020869">
    <property type="entry name" value="Rrp42_archaea"/>
</dbReference>
<dbReference type="PANTHER" id="PTHR11097:SF8">
    <property type="entry name" value="EXOSOME COMPLEX COMPONENT RRP42"/>
    <property type="match status" value="1"/>
</dbReference>
<dbReference type="InterPro" id="IPR015847">
    <property type="entry name" value="ExoRNase_PH_dom2"/>
</dbReference>
<dbReference type="InterPro" id="IPR027408">
    <property type="entry name" value="PNPase/RNase_PH_dom_sf"/>
</dbReference>
<name>A0A2R6B141_9ARCH</name>
<dbReference type="EMBL" id="NEXE01000006">
    <property type="protein sequence ID" value="PSN92340.1"/>
    <property type="molecule type" value="Genomic_DNA"/>
</dbReference>
<dbReference type="Proteomes" id="UP000240322">
    <property type="component" value="Unassembled WGS sequence"/>
</dbReference>
<evidence type="ECO:0000256" key="2">
    <source>
        <dbReference type="ARBA" id="ARBA00022490"/>
    </source>
</evidence>
<comment type="subunit">
    <text evidence="4">Component of the archaeal exosome complex. Forms a hexameric ring-like arrangement composed of 3 Rrp41-Rrp42 heterodimers. The hexameric ring associates with a trimer of Rrp4 and/or Csl4 subunits.</text>
</comment>
<proteinExistence type="inferred from homology"/>
<dbReference type="InterPro" id="IPR036345">
    <property type="entry name" value="ExoRNase_PH_dom2_sf"/>
</dbReference>
<comment type="similarity">
    <text evidence="4">Belongs to the RNase PH family. Rrp42 subfamily.</text>
</comment>
<sequence>MADLSTVEEFVPIQQKELLALLSTGVREDGRKFDEYRKVEIQTSIYEKANGSAMVKIGNTVAVAGVKAELGEPFPDTPNEGVLTVSLELLPHASPSFEPGPPDENAVEMSRIVDRGLRESKSIKTSDLCVLPGKKVWVIYVDIYAMDHDGNIVDASGIAALAALLTAKIPEVKVEGEDVVLLESTKGIPMVERPVPVTVAKIGDYLVVDPSLSEENVADVRVTMTTLESGIVSSIQKSGSGTLEEPDVLKIYDLAYEKGKEIRSLLAKLG</sequence>
<organism evidence="7 8">
    <name type="scientific">Candidatus Marsarchaeota G2 archaeon OSP_D</name>
    <dbReference type="NCBI Taxonomy" id="1978157"/>
    <lineage>
        <taxon>Archaea</taxon>
        <taxon>Candidatus Marsarchaeota</taxon>
        <taxon>Candidatus Marsarchaeota group 2</taxon>
    </lineage>
</organism>
<comment type="caution">
    <text evidence="7">The sequence shown here is derived from an EMBL/GenBank/DDBJ whole genome shotgun (WGS) entry which is preliminary data.</text>
</comment>
<evidence type="ECO:0000259" key="6">
    <source>
        <dbReference type="Pfam" id="PF03725"/>
    </source>
</evidence>
<dbReference type="HAMAP" id="MF_00622">
    <property type="entry name" value="Exosome_Rrp42"/>
    <property type="match status" value="1"/>
</dbReference>
<dbReference type="Pfam" id="PF01138">
    <property type="entry name" value="RNase_PH"/>
    <property type="match status" value="1"/>
</dbReference>
<dbReference type="PANTHER" id="PTHR11097">
    <property type="entry name" value="EXOSOME COMPLEX EXONUCLEASE RIBOSOMAL RNA PROCESSING PROTEIN"/>
    <property type="match status" value="1"/>
</dbReference>
<keyword evidence="2 4" id="KW-0963">Cytoplasm</keyword>
<protein>
    <recommendedName>
        <fullName evidence="4">Exosome complex component Rrp42</fullName>
    </recommendedName>
</protein>
<dbReference type="FunFam" id="3.30.230.70:FF:000017">
    <property type="entry name" value="Exosome complex component Rrp42"/>
    <property type="match status" value="1"/>
</dbReference>
<accession>A0A2R6B141</accession>
<dbReference type="AlphaFoldDB" id="A0A2R6B141"/>
<dbReference type="GO" id="GO:0016075">
    <property type="term" value="P:rRNA catabolic process"/>
    <property type="evidence" value="ECO:0007669"/>
    <property type="project" value="TreeGrafter"/>
</dbReference>
<dbReference type="Gene3D" id="3.30.230.70">
    <property type="entry name" value="GHMP Kinase, N-terminal domain"/>
    <property type="match status" value="1"/>
</dbReference>
<evidence type="ECO:0000256" key="3">
    <source>
        <dbReference type="ARBA" id="ARBA00022835"/>
    </source>
</evidence>
<dbReference type="NCBIfam" id="NF003282">
    <property type="entry name" value="PRK04282.1-1"/>
    <property type="match status" value="1"/>
</dbReference>
<evidence type="ECO:0000256" key="1">
    <source>
        <dbReference type="ARBA" id="ARBA00004496"/>
    </source>
</evidence>
<dbReference type="Pfam" id="PF03725">
    <property type="entry name" value="RNase_PH_C"/>
    <property type="match status" value="1"/>
</dbReference>
<gene>
    <name evidence="4" type="primary">rrp42</name>
    <name evidence="7" type="ORF">B9Q03_01390</name>
</gene>
<comment type="function">
    <text evidence="4">Non-catalytic component of the exosome, which is a complex involved in RNA degradation. Contributes to the structuring of the Rrp41 active site.</text>
</comment>
<dbReference type="SUPFAM" id="SSF54211">
    <property type="entry name" value="Ribosomal protein S5 domain 2-like"/>
    <property type="match status" value="1"/>
</dbReference>
<dbReference type="InterPro" id="IPR001247">
    <property type="entry name" value="ExoRNase_PH_dom1"/>
</dbReference>
<dbReference type="InterPro" id="IPR020568">
    <property type="entry name" value="Ribosomal_Su5_D2-typ_SF"/>
</dbReference>
<dbReference type="GO" id="GO:0035925">
    <property type="term" value="F:mRNA 3'-UTR AU-rich region binding"/>
    <property type="evidence" value="ECO:0007669"/>
    <property type="project" value="TreeGrafter"/>
</dbReference>
<dbReference type="InterPro" id="IPR050590">
    <property type="entry name" value="Exosome_comp_Rrp42_subfam"/>
</dbReference>
<dbReference type="GO" id="GO:0000177">
    <property type="term" value="C:cytoplasmic exosome (RNase complex)"/>
    <property type="evidence" value="ECO:0007669"/>
    <property type="project" value="TreeGrafter"/>
</dbReference>